<proteinExistence type="predicted"/>
<organism evidence="1 2">
    <name type="scientific">Pseudomarimonas arenosa</name>
    <dbReference type="NCBI Taxonomy" id="2774145"/>
    <lineage>
        <taxon>Bacteria</taxon>
        <taxon>Pseudomonadati</taxon>
        <taxon>Pseudomonadota</taxon>
        <taxon>Gammaproteobacteria</taxon>
        <taxon>Lysobacterales</taxon>
        <taxon>Lysobacteraceae</taxon>
        <taxon>Pseudomarimonas</taxon>
    </lineage>
</organism>
<comment type="caution">
    <text evidence="1">The sequence shown here is derived from an EMBL/GenBank/DDBJ whole genome shotgun (WGS) entry which is preliminary data.</text>
</comment>
<evidence type="ECO:0000313" key="2">
    <source>
        <dbReference type="Proteomes" id="UP000613768"/>
    </source>
</evidence>
<reference evidence="1 2" key="1">
    <citation type="submission" date="2020-09" db="EMBL/GenBank/DDBJ databases">
        <title>Pseudoxanthomonas sp. CAU 1598 isolated from sand of Yaerae Beach.</title>
        <authorList>
            <person name="Kim W."/>
        </authorList>
    </citation>
    <scope>NUCLEOTIDE SEQUENCE [LARGE SCALE GENOMIC DNA]</scope>
    <source>
        <strain evidence="1 2">CAU 1598</strain>
    </source>
</reference>
<protein>
    <submittedName>
        <fullName evidence="1">DUF1501 domain-containing protein</fullName>
    </submittedName>
</protein>
<name>A0AAW3ZG86_9GAMM</name>
<keyword evidence="2" id="KW-1185">Reference proteome</keyword>
<dbReference type="InterPro" id="IPR006311">
    <property type="entry name" value="TAT_signal"/>
</dbReference>
<gene>
    <name evidence="1" type="ORF">IFO71_04895</name>
</gene>
<dbReference type="RefSeq" id="WP_192028418.1">
    <property type="nucleotide sequence ID" value="NZ_JACYTR010000006.1"/>
</dbReference>
<dbReference type="PROSITE" id="PS51318">
    <property type="entry name" value="TAT"/>
    <property type="match status" value="1"/>
</dbReference>
<accession>A0AAW3ZG86</accession>
<sequence length="505" mass="53987">MTRQQHNARRRFLQQLTGSFALGAVSAFLPQIGLIPRAMAQSSDYKALVCVYLAGANDAYNWLVPRDSNASGSHYQRYVSARGGVYSASNTAGLALNFDDLLPIRPQGSSVDFGLHPSHVDFSASSDLGSQAHSGLQTLFNQGKAAFVCNVGPLLQPISKTGYDNGEPRPPQLFSHNDQEFLWHVGVGNQSNPVARYGWGGRVATAIAAMSVGSGLSPAISTAGAARFLVGDGLLPYQLSGEGVNTLDNYSAVDSLNYSAARRAVLDELLGETYTHPFEQGYASTVKRSLQVGEELDALLNANDGSGNVDTIFPTGNSLAAQLNVVARMIKISRDSLMARRQVYFVRYGSFDLHDGMFVSGGELTDSGHGELLTAVNEAIGAFWTALGEIGARGQVTTFTMSEFGRTLSGNGSGSDHAWGGNMLVLGDAVQGGRLFGTYPQLILNNNDDSLQDWSFNRGQYIPTTATEQFAATLARWMGATDSSVLDAIFPNLSKFSTRDLGFMA</sequence>
<evidence type="ECO:0000313" key="1">
    <source>
        <dbReference type="EMBL" id="MBD8525073.1"/>
    </source>
</evidence>
<dbReference type="InterPro" id="IPR010869">
    <property type="entry name" value="DUF1501"/>
</dbReference>
<dbReference type="PANTHER" id="PTHR43737">
    <property type="entry name" value="BLL7424 PROTEIN"/>
    <property type="match status" value="1"/>
</dbReference>
<dbReference type="EMBL" id="JACYTR010000006">
    <property type="protein sequence ID" value="MBD8525073.1"/>
    <property type="molecule type" value="Genomic_DNA"/>
</dbReference>
<dbReference type="PANTHER" id="PTHR43737:SF1">
    <property type="entry name" value="DUF1501 DOMAIN-CONTAINING PROTEIN"/>
    <property type="match status" value="1"/>
</dbReference>
<dbReference type="Proteomes" id="UP000613768">
    <property type="component" value="Unassembled WGS sequence"/>
</dbReference>
<dbReference type="Pfam" id="PF07394">
    <property type="entry name" value="DUF1501"/>
    <property type="match status" value="1"/>
</dbReference>
<dbReference type="AlphaFoldDB" id="A0AAW3ZG86"/>